<protein>
    <submittedName>
        <fullName evidence="1">Uncharacterized protein</fullName>
    </submittedName>
</protein>
<accession>A0AAQ3P486</accession>
<proteinExistence type="predicted"/>
<organism evidence="1 2">
    <name type="scientific">Vigna mungo</name>
    <name type="common">Black gram</name>
    <name type="synonym">Phaseolus mungo</name>
    <dbReference type="NCBI Taxonomy" id="3915"/>
    <lineage>
        <taxon>Eukaryota</taxon>
        <taxon>Viridiplantae</taxon>
        <taxon>Streptophyta</taxon>
        <taxon>Embryophyta</taxon>
        <taxon>Tracheophyta</taxon>
        <taxon>Spermatophyta</taxon>
        <taxon>Magnoliopsida</taxon>
        <taxon>eudicotyledons</taxon>
        <taxon>Gunneridae</taxon>
        <taxon>Pentapetalae</taxon>
        <taxon>rosids</taxon>
        <taxon>fabids</taxon>
        <taxon>Fabales</taxon>
        <taxon>Fabaceae</taxon>
        <taxon>Papilionoideae</taxon>
        <taxon>50 kb inversion clade</taxon>
        <taxon>NPAAA clade</taxon>
        <taxon>indigoferoid/millettioid clade</taxon>
        <taxon>Phaseoleae</taxon>
        <taxon>Vigna</taxon>
    </lineage>
</organism>
<gene>
    <name evidence="1" type="ORF">V8G54_009023</name>
</gene>
<name>A0AAQ3P486_VIGMU</name>
<dbReference type="EMBL" id="CP144699">
    <property type="protein sequence ID" value="WVZ21701.1"/>
    <property type="molecule type" value="Genomic_DNA"/>
</dbReference>
<evidence type="ECO:0000313" key="1">
    <source>
        <dbReference type="EMBL" id="WVZ21701.1"/>
    </source>
</evidence>
<reference evidence="1 2" key="1">
    <citation type="journal article" date="2023" name="Life. Sci Alliance">
        <title>Evolutionary insights into 3D genome organization and epigenetic landscape of Vigna mungo.</title>
        <authorList>
            <person name="Junaid A."/>
            <person name="Singh B."/>
            <person name="Bhatia S."/>
        </authorList>
    </citation>
    <scope>NUCLEOTIDE SEQUENCE [LARGE SCALE GENOMIC DNA]</scope>
    <source>
        <strain evidence="1">Urdbean</strain>
    </source>
</reference>
<dbReference type="AlphaFoldDB" id="A0AAQ3P486"/>
<dbReference type="Proteomes" id="UP001374535">
    <property type="component" value="Chromosome 2"/>
</dbReference>
<keyword evidence="2" id="KW-1185">Reference proteome</keyword>
<evidence type="ECO:0000313" key="2">
    <source>
        <dbReference type="Proteomes" id="UP001374535"/>
    </source>
</evidence>
<sequence>MVAHFEEVLTIDEVFTTARRGSFITCTKDKPIVIYLEHWTYLEDLRAHGFDVPLDAHRCDIHRFFEWDSLILPKLIRQFLTNVELRKEDIVLNVLGQEMVVNTTIIADTINCPRVDNNYCDE</sequence>